<organism evidence="8 9">
    <name type="scientific">Yoonia rosea</name>
    <dbReference type="NCBI Taxonomy" id="287098"/>
    <lineage>
        <taxon>Bacteria</taxon>
        <taxon>Pseudomonadati</taxon>
        <taxon>Pseudomonadota</taxon>
        <taxon>Alphaproteobacteria</taxon>
        <taxon>Rhodobacterales</taxon>
        <taxon>Paracoccaceae</taxon>
        <taxon>Yoonia</taxon>
    </lineage>
</organism>
<evidence type="ECO:0000256" key="5">
    <source>
        <dbReference type="ARBA" id="ARBA00023034"/>
    </source>
</evidence>
<evidence type="ECO:0000256" key="7">
    <source>
        <dbReference type="ARBA" id="ARBA00023180"/>
    </source>
</evidence>
<keyword evidence="2 8" id="KW-0808">Transferase</keyword>
<dbReference type="Pfam" id="PF03567">
    <property type="entry name" value="Sulfotransfer_2"/>
    <property type="match status" value="1"/>
</dbReference>
<evidence type="ECO:0000313" key="8">
    <source>
        <dbReference type="EMBL" id="SIT84857.1"/>
    </source>
</evidence>
<evidence type="ECO:0000313" key="9">
    <source>
        <dbReference type="Proteomes" id="UP000186997"/>
    </source>
</evidence>
<comment type="subcellular location">
    <subcellularLocation>
        <location evidence="1">Golgi apparatus membrane</location>
        <topology evidence="1">Single-pass type II membrane protein</topology>
    </subcellularLocation>
</comment>
<gene>
    <name evidence="8" type="ORF">SAMN05421665_1938</name>
</gene>
<dbReference type="Proteomes" id="UP000186997">
    <property type="component" value="Unassembled WGS sequence"/>
</dbReference>
<dbReference type="PANTHER" id="PTHR12137:SF54">
    <property type="entry name" value="CARBOHYDRATE SULFOTRANSFERASE"/>
    <property type="match status" value="1"/>
</dbReference>
<name>A0A1R3X5W6_9RHOB</name>
<evidence type="ECO:0000256" key="1">
    <source>
        <dbReference type="ARBA" id="ARBA00004323"/>
    </source>
</evidence>
<dbReference type="InterPro" id="IPR018011">
    <property type="entry name" value="Carb_sulfotrans_8-10"/>
</dbReference>
<dbReference type="InterPro" id="IPR005331">
    <property type="entry name" value="Sulfotransferase"/>
</dbReference>
<reference evidence="9" key="1">
    <citation type="submission" date="2017-01" db="EMBL/GenBank/DDBJ databases">
        <authorList>
            <person name="Varghese N."/>
            <person name="Submissions S."/>
        </authorList>
    </citation>
    <scope>NUCLEOTIDE SEQUENCE [LARGE SCALE GENOMIC DNA]</scope>
    <source>
        <strain evidence="9">DSM 29591</strain>
    </source>
</reference>
<sequence length="272" mass="31485">MANFPGTWMTESESVVYRVVPKCACSTIGQIMYYSDHGAFFDGDIHDAKTGIHKWALDDSKPLIERNVAAHQSYAFTCVRNPYTRILSSFFDKICGVQRNGKYYRGNLVPLLIQKYGIEVGDPESGFEFDQIKSFRRFLLFARDTIRWRRPMEPDIHWSAMSGHISTFIVNGGRYDSIFWTEKFNDGMQQVLDGIETKHPVDLAQIPRFNESEGHGPKRAHPVEDYFDDLSMHIVYEVYKKDFRIFKYDFENPANKMPIGEIDIDEVHAKLG</sequence>
<keyword evidence="5" id="KW-0333">Golgi apparatus</keyword>
<keyword evidence="4" id="KW-1133">Transmembrane helix</keyword>
<keyword evidence="7" id="KW-0325">Glycoprotein</keyword>
<dbReference type="GO" id="GO:0016020">
    <property type="term" value="C:membrane"/>
    <property type="evidence" value="ECO:0007669"/>
    <property type="project" value="InterPro"/>
</dbReference>
<dbReference type="STRING" id="287098.SAMN05421665_1938"/>
<evidence type="ECO:0000256" key="3">
    <source>
        <dbReference type="ARBA" id="ARBA00022692"/>
    </source>
</evidence>
<accession>A0A1R3X5W6</accession>
<evidence type="ECO:0000256" key="6">
    <source>
        <dbReference type="ARBA" id="ARBA00023136"/>
    </source>
</evidence>
<keyword evidence="3" id="KW-0812">Transmembrane</keyword>
<dbReference type="EMBL" id="FTPR01000001">
    <property type="protein sequence ID" value="SIT84857.1"/>
    <property type="molecule type" value="Genomic_DNA"/>
</dbReference>
<dbReference type="GO" id="GO:0008146">
    <property type="term" value="F:sulfotransferase activity"/>
    <property type="evidence" value="ECO:0007669"/>
    <property type="project" value="InterPro"/>
</dbReference>
<evidence type="ECO:0000256" key="4">
    <source>
        <dbReference type="ARBA" id="ARBA00022989"/>
    </source>
</evidence>
<proteinExistence type="predicted"/>
<dbReference type="AlphaFoldDB" id="A0A1R3X5W6"/>
<protein>
    <submittedName>
        <fullName evidence="8">Sulfotransferase family protein</fullName>
    </submittedName>
</protein>
<evidence type="ECO:0000256" key="2">
    <source>
        <dbReference type="ARBA" id="ARBA00022679"/>
    </source>
</evidence>
<keyword evidence="9" id="KW-1185">Reference proteome</keyword>
<keyword evidence="6" id="KW-0472">Membrane</keyword>
<dbReference type="GO" id="GO:0016051">
    <property type="term" value="P:carbohydrate biosynthetic process"/>
    <property type="evidence" value="ECO:0007669"/>
    <property type="project" value="InterPro"/>
</dbReference>
<dbReference type="PANTHER" id="PTHR12137">
    <property type="entry name" value="CARBOHYDRATE SULFOTRANSFERASE"/>
    <property type="match status" value="1"/>
</dbReference>